<dbReference type="InterPro" id="IPR000551">
    <property type="entry name" value="MerR-type_HTH_dom"/>
</dbReference>
<dbReference type="SUPFAM" id="SSF89082">
    <property type="entry name" value="Antibiotic binding domain of TipA-like multidrug resistance regulators"/>
    <property type="match status" value="1"/>
</dbReference>
<dbReference type="EMBL" id="JAGGKG010000002">
    <property type="protein sequence ID" value="MBP1903867.1"/>
    <property type="molecule type" value="Genomic_DNA"/>
</dbReference>
<evidence type="ECO:0000256" key="3">
    <source>
        <dbReference type="ARBA" id="ARBA00023159"/>
    </source>
</evidence>
<dbReference type="PROSITE" id="PS50937">
    <property type="entry name" value="HTH_MERR_2"/>
    <property type="match status" value="1"/>
</dbReference>
<dbReference type="InterPro" id="IPR036244">
    <property type="entry name" value="TipA-like_antibiotic-bd"/>
</dbReference>
<sequence length="256" mass="30133">MNKQNLMSVNEVAKETGITIRTLHYYDKIGLLCPSILSEANYRYYSKQDLDKLQQILFYKEVGFELKDIKSMMDAPAYSKEQALKRHKNLLLLKRKRLDNLIALVEQTLKGEDVMSFQAFSEEEIMKLQQEYYKEAKERWQHTPAFKEYHEKHPNGGNTTGWKTFDLAARKIFGNIFTYIDEAPSHPDVQAAIDEWRSFITENYYDCKIEIFRGLGLLYVEDERFEATINSYGDDRLAHFISEAIAIYCDEKEKMK</sequence>
<keyword evidence="7" id="KW-1185">Reference proteome</keyword>
<dbReference type="Proteomes" id="UP001519272">
    <property type="component" value="Unassembled WGS sequence"/>
</dbReference>
<dbReference type="SMART" id="SM00422">
    <property type="entry name" value="HTH_MERR"/>
    <property type="match status" value="1"/>
</dbReference>
<protein>
    <submittedName>
        <fullName evidence="6">DNA-binding transcriptional MerR regulator</fullName>
    </submittedName>
</protein>
<dbReference type="Pfam" id="PF07739">
    <property type="entry name" value="TipAS"/>
    <property type="match status" value="1"/>
</dbReference>
<accession>A0ABS4FMQ8</accession>
<dbReference type="RefSeq" id="WP_210087569.1">
    <property type="nucleotide sequence ID" value="NZ_JAGGKG010000002.1"/>
</dbReference>
<comment type="caution">
    <text evidence="6">The sequence shown here is derived from an EMBL/GenBank/DDBJ whole genome shotgun (WGS) entry which is preliminary data.</text>
</comment>
<evidence type="ECO:0000256" key="1">
    <source>
        <dbReference type="ARBA" id="ARBA00023015"/>
    </source>
</evidence>
<evidence type="ECO:0000313" key="6">
    <source>
        <dbReference type="EMBL" id="MBP1903867.1"/>
    </source>
</evidence>
<dbReference type="CDD" id="cd01106">
    <property type="entry name" value="HTH_TipAL-Mta"/>
    <property type="match status" value="1"/>
</dbReference>
<keyword evidence="3" id="KW-0010">Activator</keyword>
<dbReference type="PANTHER" id="PTHR30204:SF90">
    <property type="entry name" value="HTH-TYPE TRANSCRIPTIONAL ACTIVATOR MTA"/>
    <property type="match status" value="1"/>
</dbReference>
<keyword evidence="4" id="KW-0804">Transcription</keyword>
<reference evidence="6 7" key="1">
    <citation type="submission" date="2021-03" db="EMBL/GenBank/DDBJ databases">
        <title>Genomic Encyclopedia of Type Strains, Phase IV (KMG-IV): sequencing the most valuable type-strain genomes for metagenomic binning, comparative biology and taxonomic classification.</title>
        <authorList>
            <person name="Goeker M."/>
        </authorList>
    </citation>
    <scope>NUCLEOTIDE SEQUENCE [LARGE SCALE GENOMIC DNA]</scope>
    <source>
        <strain evidence="6 7">DSM 14349</strain>
    </source>
</reference>
<evidence type="ECO:0000256" key="4">
    <source>
        <dbReference type="ARBA" id="ARBA00023163"/>
    </source>
</evidence>
<dbReference type="Pfam" id="PF13411">
    <property type="entry name" value="MerR_1"/>
    <property type="match status" value="1"/>
</dbReference>
<dbReference type="InterPro" id="IPR009061">
    <property type="entry name" value="DNA-bd_dom_put_sf"/>
</dbReference>
<dbReference type="Gene3D" id="1.10.490.50">
    <property type="entry name" value="Antibiotic binding domain of TipA-like multidrug resistance regulators"/>
    <property type="match status" value="1"/>
</dbReference>
<dbReference type="InterPro" id="IPR012925">
    <property type="entry name" value="TipAS_dom"/>
</dbReference>
<gene>
    <name evidence="6" type="ORF">J2Z32_000484</name>
</gene>
<keyword evidence="1" id="KW-0805">Transcription regulation</keyword>
<dbReference type="PRINTS" id="PR00040">
    <property type="entry name" value="HTHMERR"/>
</dbReference>
<dbReference type="Gene3D" id="1.10.1660.10">
    <property type="match status" value="1"/>
</dbReference>
<dbReference type="InterPro" id="IPR047057">
    <property type="entry name" value="MerR_fam"/>
</dbReference>
<evidence type="ECO:0000256" key="2">
    <source>
        <dbReference type="ARBA" id="ARBA00023125"/>
    </source>
</evidence>
<keyword evidence="2 6" id="KW-0238">DNA-binding</keyword>
<feature type="domain" description="HTH merR-type" evidence="5">
    <location>
        <begin position="6"/>
        <end position="75"/>
    </location>
</feature>
<name>A0ABS4FMQ8_9BACL</name>
<dbReference type="GO" id="GO:0003677">
    <property type="term" value="F:DNA binding"/>
    <property type="evidence" value="ECO:0007669"/>
    <property type="project" value="UniProtKB-KW"/>
</dbReference>
<proteinExistence type="predicted"/>
<dbReference type="SUPFAM" id="SSF46955">
    <property type="entry name" value="Putative DNA-binding domain"/>
    <property type="match status" value="1"/>
</dbReference>
<evidence type="ECO:0000259" key="5">
    <source>
        <dbReference type="PROSITE" id="PS50937"/>
    </source>
</evidence>
<dbReference type="PANTHER" id="PTHR30204">
    <property type="entry name" value="REDOX-CYCLING DRUG-SENSING TRANSCRIPTIONAL ACTIVATOR SOXR"/>
    <property type="match status" value="1"/>
</dbReference>
<organism evidence="6 7">
    <name type="scientific">Paenibacillus turicensis</name>
    <dbReference type="NCBI Taxonomy" id="160487"/>
    <lineage>
        <taxon>Bacteria</taxon>
        <taxon>Bacillati</taxon>
        <taxon>Bacillota</taxon>
        <taxon>Bacilli</taxon>
        <taxon>Bacillales</taxon>
        <taxon>Paenibacillaceae</taxon>
        <taxon>Paenibacillus</taxon>
    </lineage>
</organism>
<evidence type="ECO:0000313" key="7">
    <source>
        <dbReference type="Proteomes" id="UP001519272"/>
    </source>
</evidence>